<gene>
    <name evidence="1" type="ORF">TOA249_LOCUS33698</name>
</gene>
<accession>A0A821XKA1</accession>
<dbReference type="EMBL" id="CAJOBS010012053">
    <property type="protein sequence ID" value="CAF4947334.1"/>
    <property type="molecule type" value="Genomic_DNA"/>
</dbReference>
<reference evidence="1" key="1">
    <citation type="submission" date="2021-02" db="EMBL/GenBank/DDBJ databases">
        <authorList>
            <person name="Nowell W R."/>
        </authorList>
    </citation>
    <scope>NUCLEOTIDE SEQUENCE</scope>
</reference>
<dbReference type="Proteomes" id="UP000663838">
    <property type="component" value="Unassembled WGS sequence"/>
</dbReference>
<dbReference type="AlphaFoldDB" id="A0A821XKA1"/>
<evidence type="ECO:0000313" key="1">
    <source>
        <dbReference type="EMBL" id="CAF4947334.1"/>
    </source>
</evidence>
<evidence type="ECO:0000313" key="2">
    <source>
        <dbReference type="Proteomes" id="UP000663838"/>
    </source>
</evidence>
<organism evidence="1 2">
    <name type="scientific">Rotaria socialis</name>
    <dbReference type="NCBI Taxonomy" id="392032"/>
    <lineage>
        <taxon>Eukaryota</taxon>
        <taxon>Metazoa</taxon>
        <taxon>Spiralia</taxon>
        <taxon>Gnathifera</taxon>
        <taxon>Rotifera</taxon>
        <taxon>Eurotatoria</taxon>
        <taxon>Bdelloidea</taxon>
        <taxon>Philodinida</taxon>
        <taxon>Philodinidae</taxon>
        <taxon>Rotaria</taxon>
    </lineage>
</organism>
<proteinExistence type="predicted"/>
<name>A0A821XKA1_9BILA</name>
<comment type="caution">
    <text evidence="1">The sequence shown here is derived from an EMBL/GenBank/DDBJ whole genome shotgun (WGS) entry which is preliminary data.</text>
</comment>
<protein>
    <submittedName>
        <fullName evidence="1">Uncharacterized protein</fullName>
    </submittedName>
</protein>
<sequence length="123" mass="13703">MKKKDIQIDNLVFSFSENSSKSDIELKITTIVTPDPEIVDIPGCICLFQTEINSNSTNSSFFELPLVSMFSSSVRRARLPLIGSIHAFVLHFDIIPKQLTLPADVFIAATLEKPLISRDKPIP</sequence>
<feature type="non-terminal residue" evidence="1">
    <location>
        <position position="1"/>
    </location>
</feature>